<keyword evidence="3" id="KW-1185">Reference proteome</keyword>
<organism evidence="2 3">
    <name type="scientific">Frankia canadensis</name>
    <dbReference type="NCBI Taxonomy" id="1836972"/>
    <lineage>
        <taxon>Bacteria</taxon>
        <taxon>Bacillati</taxon>
        <taxon>Actinomycetota</taxon>
        <taxon>Actinomycetes</taxon>
        <taxon>Frankiales</taxon>
        <taxon>Frankiaceae</taxon>
        <taxon>Frankia</taxon>
    </lineage>
</organism>
<feature type="region of interest" description="Disordered" evidence="1">
    <location>
        <begin position="52"/>
        <end position="89"/>
    </location>
</feature>
<dbReference type="Proteomes" id="UP000234331">
    <property type="component" value="Unassembled WGS sequence"/>
</dbReference>
<name>A0A2I2KQ18_9ACTN</name>
<evidence type="ECO:0000256" key="1">
    <source>
        <dbReference type="SAM" id="MobiDB-lite"/>
    </source>
</evidence>
<protein>
    <submittedName>
        <fullName evidence="2">Uncharacterized protein</fullName>
    </submittedName>
</protein>
<proteinExistence type="predicted"/>
<reference evidence="2 3" key="1">
    <citation type="submission" date="2017-06" db="EMBL/GenBank/DDBJ databases">
        <authorList>
            <person name="Kim H.J."/>
            <person name="Triplett B.A."/>
        </authorList>
    </citation>
    <scope>NUCLEOTIDE SEQUENCE [LARGE SCALE GENOMIC DNA]</scope>
    <source>
        <strain evidence="2">FRACA_ARgP5</strain>
    </source>
</reference>
<accession>A0A2I2KQ18</accession>
<dbReference type="EMBL" id="FZMO01000112">
    <property type="protein sequence ID" value="SNQ47754.1"/>
    <property type="molecule type" value="Genomic_DNA"/>
</dbReference>
<sequence>MPAGGETEPVEVVRRGRHETSFADVLERVSSRVRSFAGPADSDRSERHVLAALTTGRHSNPYQPSEHSTPGHLDDGGAPWAQASLAWQR</sequence>
<evidence type="ECO:0000313" key="3">
    <source>
        <dbReference type="Proteomes" id="UP000234331"/>
    </source>
</evidence>
<gene>
    <name evidence="2" type="ORF">FRACA_20150</name>
</gene>
<feature type="compositionally biased region" description="Polar residues" evidence="1">
    <location>
        <begin position="56"/>
        <end position="68"/>
    </location>
</feature>
<dbReference type="AlphaFoldDB" id="A0A2I2KQ18"/>
<evidence type="ECO:0000313" key="2">
    <source>
        <dbReference type="EMBL" id="SNQ47754.1"/>
    </source>
</evidence>